<name>A0A3T0N226_9RHOB</name>
<dbReference type="KEGG" id="sedi:EBB79_09190"/>
<accession>A0A3T0N226</accession>
<dbReference type="Proteomes" id="UP000283063">
    <property type="component" value="Chromosome"/>
</dbReference>
<dbReference type="RefSeq" id="WP_127748606.1">
    <property type="nucleotide sequence ID" value="NZ_CP033219.1"/>
</dbReference>
<gene>
    <name evidence="1" type="ORF">EBB79_09190</name>
</gene>
<dbReference type="EMBL" id="CP033219">
    <property type="protein sequence ID" value="AZV78049.1"/>
    <property type="molecule type" value="Genomic_DNA"/>
</dbReference>
<dbReference type="AlphaFoldDB" id="A0A3T0N226"/>
<reference evidence="1 2" key="1">
    <citation type="submission" date="2018-10" db="EMBL/GenBank/DDBJ databases">
        <title>Parasedimentitalea marina sp. nov., a psychrophilic bacterium isolated from deep seawater of the New Britain Trench.</title>
        <authorList>
            <person name="Cao J."/>
        </authorList>
    </citation>
    <scope>NUCLEOTIDE SEQUENCE [LARGE SCALE GENOMIC DNA]</scope>
    <source>
        <strain evidence="1 2">W43</strain>
    </source>
</reference>
<protein>
    <submittedName>
        <fullName evidence="1">Uncharacterized protein</fullName>
    </submittedName>
</protein>
<evidence type="ECO:0000313" key="1">
    <source>
        <dbReference type="EMBL" id="AZV78049.1"/>
    </source>
</evidence>
<proteinExistence type="predicted"/>
<organism evidence="1 2">
    <name type="scientific">Parasedimentitalea marina</name>
    <dbReference type="NCBI Taxonomy" id="2483033"/>
    <lineage>
        <taxon>Bacteria</taxon>
        <taxon>Pseudomonadati</taxon>
        <taxon>Pseudomonadota</taxon>
        <taxon>Alphaproteobacteria</taxon>
        <taxon>Rhodobacterales</taxon>
        <taxon>Paracoccaceae</taxon>
        <taxon>Parasedimentitalea</taxon>
    </lineage>
</organism>
<keyword evidence="2" id="KW-1185">Reference proteome</keyword>
<evidence type="ECO:0000313" key="2">
    <source>
        <dbReference type="Proteomes" id="UP000283063"/>
    </source>
</evidence>
<sequence>MLDRFKTHLRDLTSPATEHFLIVPADGVDLPERPRVLYVEMDGIVMLRDSNDTVLAYTVVAGQQLNFSGIGVEATGTTATVYGWV</sequence>
<dbReference type="OrthoDB" id="7916272at2"/>